<dbReference type="GO" id="GO:0005634">
    <property type="term" value="C:nucleus"/>
    <property type="evidence" value="ECO:0007669"/>
    <property type="project" value="TreeGrafter"/>
</dbReference>
<keyword evidence="3" id="KW-0677">Repeat</keyword>
<dbReference type="SMART" id="SM00612">
    <property type="entry name" value="Kelch"/>
    <property type="match status" value="3"/>
</dbReference>
<dbReference type="GO" id="GO:0019760">
    <property type="term" value="P:glucosinolate metabolic process"/>
    <property type="evidence" value="ECO:0007669"/>
    <property type="project" value="UniProtKB-ARBA"/>
</dbReference>
<sequence length="325" mass="35637">MSPVAENNKWVKVGEKGIGPGPRSSHAMTVAGNKVYCFGGELKPTIPIDNDLYVFDLETQEWSIANATGDAPFPCFGVCMVTIGSTIYVYGGRDASRKYNGLYSYETLTNEWKMLSPPEEGLPGRSYHSMVADDRKVYVFGGVSAKGRLNTLDAYDVVDRKWVQYPSAGEACKGRGAPGLAVVEGKIWVLFGFDGNELDDIHCFDLASGEWTAVETSGEIPEARSVFSAVSCGKHVVIYGGEEEPHELMHMGAGRFSRDVYKLDTETLVWEKVKLVEGTKEEEKPSPRGWCAFAVAVKDGREGLLVHGGNCPTNERLDDMVFFGF</sequence>
<comment type="caution">
    <text evidence="6">The sequence shown here is derived from an EMBL/GenBank/DDBJ whole genome shotgun (WGS) entry which is preliminary data.</text>
</comment>
<dbReference type="Gene3D" id="2.120.10.80">
    <property type="entry name" value="Kelch-type beta propeller"/>
    <property type="match status" value="2"/>
</dbReference>
<keyword evidence="4" id="KW-0408">Iron</keyword>
<dbReference type="AlphaFoldDB" id="A0A565CH35"/>
<evidence type="ECO:0000256" key="1">
    <source>
        <dbReference type="ARBA" id="ARBA00001954"/>
    </source>
</evidence>
<dbReference type="Pfam" id="PF24681">
    <property type="entry name" value="Kelch_KLHDC2_KLHL20_DRC7"/>
    <property type="match status" value="1"/>
</dbReference>
<dbReference type="OrthoDB" id="10250130at2759"/>
<dbReference type="GO" id="GO:0005829">
    <property type="term" value="C:cytosol"/>
    <property type="evidence" value="ECO:0007669"/>
    <property type="project" value="TreeGrafter"/>
</dbReference>
<dbReference type="FunFam" id="2.120.10.80:FF:000102">
    <property type="entry name" value="Nitrile-specifier protein 5"/>
    <property type="match status" value="1"/>
</dbReference>
<evidence type="ECO:0000256" key="5">
    <source>
        <dbReference type="ARBA" id="ARBA00023239"/>
    </source>
</evidence>
<comment type="cofactor">
    <cofactor evidence="1">
        <name>Fe(2+)</name>
        <dbReference type="ChEBI" id="CHEBI:29033"/>
    </cofactor>
</comment>
<keyword evidence="2" id="KW-0880">Kelch repeat</keyword>
<proteinExistence type="predicted"/>
<dbReference type="Proteomes" id="UP000489600">
    <property type="component" value="Unassembled WGS sequence"/>
</dbReference>
<dbReference type="GO" id="GO:0080028">
    <property type="term" value="P:nitrile biosynthetic process"/>
    <property type="evidence" value="ECO:0007669"/>
    <property type="project" value="TreeGrafter"/>
</dbReference>
<evidence type="ECO:0000256" key="2">
    <source>
        <dbReference type="ARBA" id="ARBA00022441"/>
    </source>
</evidence>
<evidence type="ECO:0008006" key="8">
    <source>
        <dbReference type="Google" id="ProtNLM"/>
    </source>
</evidence>
<accession>A0A565CH35</accession>
<dbReference type="GO" id="GO:0016829">
    <property type="term" value="F:lyase activity"/>
    <property type="evidence" value="ECO:0007669"/>
    <property type="project" value="UniProtKB-KW"/>
</dbReference>
<reference evidence="6" key="1">
    <citation type="submission" date="2019-07" db="EMBL/GenBank/DDBJ databases">
        <authorList>
            <person name="Dittberner H."/>
        </authorList>
    </citation>
    <scope>NUCLEOTIDE SEQUENCE [LARGE SCALE GENOMIC DNA]</scope>
</reference>
<dbReference type="SUPFAM" id="SSF117281">
    <property type="entry name" value="Kelch motif"/>
    <property type="match status" value="1"/>
</dbReference>
<protein>
    <recommendedName>
        <fullName evidence="8">Nitrile-specifier protein 5</fullName>
    </recommendedName>
</protein>
<organism evidence="6 7">
    <name type="scientific">Arabis nemorensis</name>
    <dbReference type="NCBI Taxonomy" id="586526"/>
    <lineage>
        <taxon>Eukaryota</taxon>
        <taxon>Viridiplantae</taxon>
        <taxon>Streptophyta</taxon>
        <taxon>Embryophyta</taxon>
        <taxon>Tracheophyta</taxon>
        <taxon>Spermatophyta</taxon>
        <taxon>Magnoliopsida</taxon>
        <taxon>eudicotyledons</taxon>
        <taxon>Gunneridae</taxon>
        <taxon>Pentapetalae</taxon>
        <taxon>rosids</taxon>
        <taxon>malvids</taxon>
        <taxon>Brassicales</taxon>
        <taxon>Brassicaceae</taxon>
        <taxon>Arabideae</taxon>
        <taxon>Arabis</taxon>
    </lineage>
</organism>
<dbReference type="EMBL" id="CABITT030000008">
    <property type="protein sequence ID" value="VVB12866.1"/>
    <property type="molecule type" value="Genomic_DNA"/>
</dbReference>
<keyword evidence="7" id="KW-1185">Reference proteome</keyword>
<dbReference type="PANTHER" id="PTHR47435:SF3">
    <property type="entry name" value="NITRILE-SPECIFIER PROTEIN 5"/>
    <property type="match status" value="1"/>
</dbReference>
<keyword evidence="5" id="KW-0456">Lyase</keyword>
<dbReference type="InterPro" id="IPR006652">
    <property type="entry name" value="Kelch_1"/>
</dbReference>
<name>A0A565CH35_9BRAS</name>
<gene>
    <name evidence="6" type="ORF">ANE_LOCUS23310</name>
</gene>
<evidence type="ECO:0000313" key="6">
    <source>
        <dbReference type="EMBL" id="VVB12866.1"/>
    </source>
</evidence>
<evidence type="ECO:0000256" key="4">
    <source>
        <dbReference type="ARBA" id="ARBA00023004"/>
    </source>
</evidence>
<evidence type="ECO:0000313" key="7">
    <source>
        <dbReference type="Proteomes" id="UP000489600"/>
    </source>
</evidence>
<dbReference type="PANTHER" id="PTHR47435">
    <property type="entry name" value="KELCH REPEAT PROTEIN (AFU_ORTHOLOGUE AFUA_5G12780)"/>
    <property type="match status" value="1"/>
</dbReference>
<dbReference type="InterPro" id="IPR015915">
    <property type="entry name" value="Kelch-typ_b-propeller"/>
</dbReference>
<evidence type="ECO:0000256" key="3">
    <source>
        <dbReference type="ARBA" id="ARBA00022737"/>
    </source>
</evidence>
<dbReference type="GO" id="GO:0030234">
    <property type="term" value="F:enzyme regulator activity"/>
    <property type="evidence" value="ECO:0007669"/>
    <property type="project" value="TreeGrafter"/>
</dbReference>